<dbReference type="Proteomes" id="UP000325933">
    <property type="component" value="Unassembled WGS sequence"/>
</dbReference>
<dbReference type="EMBL" id="VYQB01000005">
    <property type="protein sequence ID" value="KAA9018124.1"/>
    <property type="molecule type" value="Genomic_DNA"/>
</dbReference>
<evidence type="ECO:0000313" key="3">
    <source>
        <dbReference type="EMBL" id="KAA9030760.1"/>
    </source>
</evidence>
<keyword evidence="1" id="KW-0472">Membrane</keyword>
<keyword evidence="5" id="KW-1185">Reference proteome</keyword>
<feature type="transmembrane region" description="Helical" evidence="1">
    <location>
        <begin position="20"/>
        <end position="43"/>
    </location>
</feature>
<evidence type="ECO:0000313" key="2">
    <source>
        <dbReference type="EMBL" id="KAA9018124.1"/>
    </source>
</evidence>
<evidence type="ECO:0000313" key="4">
    <source>
        <dbReference type="Proteomes" id="UP000325933"/>
    </source>
</evidence>
<evidence type="ECO:0000313" key="5">
    <source>
        <dbReference type="Proteomes" id="UP000326364"/>
    </source>
</evidence>
<name>A0A5J5I5S1_9SPHN</name>
<gene>
    <name evidence="3" type="ORF">F4U95_08305</name>
    <name evidence="2" type="ORF">F4U96_08355</name>
</gene>
<dbReference type="Pfam" id="PF11003">
    <property type="entry name" value="DUF2842"/>
    <property type="match status" value="1"/>
</dbReference>
<evidence type="ECO:0000256" key="1">
    <source>
        <dbReference type="SAM" id="Phobius"/>
    </source>
</evidence>
<dbReference type="EMBL" id="VYQA01000005">
    <property type="protein sequence ID" value="KAA9030760.1"/>
    <property type="molecule type" value="Genomic_DNA"/>
</dbReference>
<protein>
    <submittedName>
        <fullName evidence="3">DUF2842 domain-containing protein</fullName>
    </submittedName>
</protein>
<keyword evidence="1" id="KW-0812">Transmembrane</keyword>
<dbReference type="InterPro" id="IPR021265">
    <property type="entry name" value="DUF2842"/>
</dbReference>
<dbReference type="RefSeq" id="WP_150425320.1">
    <property type="nucleotide sequence ID" value="NZ_VYQA01000005.1"/>
</dbReference>
<dbReference type="Proteomes" id="UP000326364">
    <property type="component" value="Unassembled WGS sequence"/>
</dbReference>
<dbReference type="AlphaFoldDB" id="A0A5J5I5S1"/>
<accession>A0A5J5I5S1</accession>
<feature type="transmembrane region" description="Helical" evidence="1">
    <location>
        <begin position="49"/>
        <end position="69"/>
    </location>
</feature>
<proteinExistence type="predicted"/>
<sequence>MSIDPRHYHQPSWRKPVGMLAIVVLIALWAIMVGSLSGLIGALPMWAQVPVYVVLGIVWIWVLPLRRLLAWMETGRWR</sequence>
<comment type="caution">
    <text evidence="3">The sequence shown here is derived from an EMBL/GenBank/DDBJ whole genome shotgun (WGS) entry which is preliminary data.</text>
</comment>
<keyword evidence="1" id="KW-1133">Transmembrane helix</keyword>
<organism evidence="3 4">
    <name type="scientific">Sphingobium limneticum</name>
    <dbReference type="NCBI Taxonomy" id="1007511"/>
    <lineage>
        <taxon>Bacteria</taxon>
        <taxon>Pseudomonadati</taxon>
        <taxon>Pseudomonadota</taxon>
        <taxon>Alphaproteobacteria</taxon>
        <taxon>Sphingomonadales</taxon>
        <taxon>Sphingomonadaceae</taxon>
        <taxon>Sphingobium</taxon>
    </lineage>
</organism>
<reference evidence="4 5" key="1">
    <citation type="submission" date="2019-09" db="EMBL/GenBank/DDBJ databases">
        <authorList>
            <person name="Feng G."/>
        </authorList>
    </citation>
    <scope>NUCLEOTIDE SEQUENCE [LARGE SCALE GENOMIC DNA]</scope>
    <source>
        <strain evidence="3 4">KACC 19283</strain>
        <strain evidence="2 5">KACC 19284</strain>
    </source>
</reference>